<dbReference type="InterPro" id="IPR035979">
    <property type="entry name" value="RBD_domain_sf"/>
</dbReference>
<dbReference type="SUPFAM" id="SSF54928">
    <property type="entry name" value="RNA-binding domain, RBD"/>
    <property type="match status" value="1"/>
</dbReference>
<feature type="compositionally biased region" description="Basic and acidic residues" evidence="4">
    <location>
        <begin position="86"/>
        <end position="102"/>
    </location>
</feature>
<proteinExistence type="predicted"/>
<reference evidence="5" key="1">
    <citation type="submission" date="2020-09" db="EMBL/GenBank/DDBJ databases">
        <title>Comparative genome analyses of four rice-infecting Rhizoctonia solani isolates reveal extensive enrichment of homogalacturonan modification genes.</title>
        <authorList>
            <person name="Lee D.-Y."/>
            <person name="Jeon J."/>
            <person name="Kim K.-T."/>
            <person name="Cheong K."/>
            <person name="Song H."/>
            <person name="Choi G."/>
            <person name="Ko J."/>
            <person name="Opiyo S.O."/>
            <person name="Zuo S."/>
            <person name="Madhav S."/>
            <person name="Lee Y.-H."/>
            <person name="Wang G.-L."/>
        </authorList>
    </citation>
    <scope>NUCLEOTIDE SEQUENCE</scope>
    <source>
        <strain evidence="5">AG1-IA WGL</strain>
    </source>
</reference>
<dbReference type="EMBL" id="JACYCD010000053">
    <property type="protein sequence ID" value="KAF8705416.1"/>
    <property type="molecule type" value="Genomic_DNA"/>
</dbReference>
<evidence type="ECO:0000313" key="5">
    <source>
        <dbReference type="EMBL" id="KAF8705416.1"/>
    </source>
</evidence>
<organism evidence="5 6">
    <name type="scientific">Rhizoctonia solani</name>
    <dbReference type="NCBI Taxonomy" id="456999"/>
    <lineage>
        <taxon>Eukaryota</taxon>
        <taxon>Fungi</taxon>
        <taxon>Dikarya</taxon>
        <taxon>Basidiomycota</taxon>
        <taxon>Agaricomycotina</taxon>
        <taxon>Agaricomycetes</taxon>
        <taxon>Cantharellales</taxon>
        <taxon>Ceratobasidiaceae</taxon>
        <taxon>Rhizoctonia</taxon>
    </lineage>
</organism>
<dbReference type="InterPro" id="IPR017907">
    <property type="entry name" value="Znf_RING_CS"/>
</dbReference>
<feature type="compositionally biased region" description="Pro residues" evidence="4">
    <location>
        <begin position="1"/>
        <end position="16"/>
    </location>
</feature>
<evidence type="ECO:0000256" key="3">
    <source>
        <dbReference type="ARBA" id="ARBA00022833"/>
    </source>
</evidence>
<dbReference type="PROSITE" id="PS00518">
    <property type="entry name" value="ZF_RING_1"/>
    <property type="match status" value="1"/>
</dbReference>
<evidence type="ECO:0000256" key="4">
    <source>
        <dbReference type="SAM" id="MobiDB-lite"/>
    </source>
</evidence>
<protein>
    <submittedName>
        <fullName evidence="5">Ring finger</fullName>
    </submittedName>
</protein>
<evidence type="ECO:0000256" key="2">
    <source>
        <dbReference type="ARBA" id="ARBA00022771"/>
    </source>
</evidence>
<dbReference type="Proteomes" id="UP000602905">
    <property type="component" value="Unassembled WGS sequence"/>
</dbReference>
<accession>A0A8H7LWC7</accession>
<evidence type="ECO:0000313" key="6">
    <source>
        <dbReference type="Proteomes" id="UP000602905"/>
    </source>
</evidence>
<feature type="non-terminal residue" evidence="5">
    <location>
        <position position="1"/>
    </location>
</feature>
<name>A0A8H7LWC7_9AGAM</name>
<keyword evidence="2" id="KW-0863">Zinc-finger</keyword>
<dbReference type="AlphaFoldDB" id="A0A8H7LWC7"/>
<evidence type="ECO:0000256" key="1">
    <source>
        <dbReference type="ARBA" id="ARBA00022723"/>
    </source>
</evidence>
<feature type="compositionally biased region" description="Polar residues" evidence="4">
    <location>
        <begin position="136"/>
        <end position="146"/>
    </location>
</feature>
<feature type="region of interest" description="Disordered" evidence="4">
    <location>
        <begin position="86"/>
        <end position="178"/>
    </location>
</feature>
<dbReference type="OrthoDB" id="336240at2759"/>
<dbReference type="GO" id="GO:0008270">
    <property type="term" value="F:zinc ion binding"/>
    <property type="evidence" value="ECO:0007669"/>
    <property type="project" value="UniProtKB-KW"/>
</dbReference>
<keyword evidence="3" id="KW-0862">Zinc</keyword>
<feature type="compositionally biased region" description="Polar residues" evidence="4">
    <location>
        <begin position="109"/>
        <end position="122"/>
    </location>
</feature>
<gene>
    <name evidence="5" type="ORF">RHS03_05407</name>
</gene>
<sequence length="634" mass="70267">MPSPSTPPLSSPPSPTAPHKLKNGTLLTPLRLTRSRRSHMAPPTPQSLVTSRISYELQGYSGEPTSQSPNQKLHLARDPNWRIREESVSPRDSCHDNLKEDEQAPVPTTPNKLTGPFTPQVTKKSRTPLRFDLPNISISDNPTIRGSFTDPPPRRREMRPLLNQKGDDSEVDQTESPSRVLTSQECTALFGSLLSPAFRSLVGTKCASCGGDERLSLLEPCRHQICASCVTGSLNVVGEKDMICMYCLSPIKSFQIARPFGRIQSEISPKVSPSMSSSRRILFSQDSSGSPGSYFTTPSRMDTRISSDLEVDLSIMVLRIDNIPWDVTPPMIEKWLGSPTLICHVLLDRVDGRTLNHAYVETTTEYARSALRTHQNKVLGYGRRARAVTITLSSQEELMHVLFPSWPGKFEGSLPVYETPASDSRLSVTGNLLTESELGIILHLIQSPKSHFLKAPSLAYWSLISVLAKVPVPDVFAPGTLPEALFGVRDREDITTFALEQYELLVGTREYEPLVHTKLIDAALRCRAFTDRQLNRLFRFTNQLSSAVYVNQPSNSETPIYSRNQLSLVPPPTGVMIQPQGFNEGRGADFGRSVMLEACDRVAQDFGLDSMLVHALAERLVFHSSTSVSPSEHH</sequence>
<dbReference type="Gene3D" id="3.30.70.330">
    <property type="match status" value="1"/>
</dbReference>
<dbReference type="GO" id="GO:0003676">
    <property type="term" value="F:nucleic acid binding"/>
    <property type="evidence" value="ECO:0007669"/>
    <property type="project" value="InterPro"/>
</dbReference>
<dbReference type="InterPro" id="IPR012677">
    <property type="entry name" value="Nucleotide-bd_a/b_plait_sf"/>
</dbReference>
<keyword evidence="1" id="KW-0479">Metal-binding</keyword>
<comment type="caution">
    <text evidence="5">The sequence shown here is derived from an EMBL/GenBank/DDBJ whole genome shotgun (WGS) entry which is preliminary data.</text>
</comment>
<feature type="region of interest" description="Disordered" evidence="4">
    <location>
        <begin position="1"/>
        <end position="47"/>
    </location>
</feature>